<reference evidence="7 8" key="1">
    <citation type="submission" date="2018-06" db="EMBL/GenBank/DDBJ databases">
        <authorList>
            <consortium name="Pathogen Informatics"/>
            <person name="Doyle S."/>
        </authorList>
    </citation>
    <scope>NUCLEOTIDE SEQUENCE [LARGE SCALE GENOMIC DNA]</scope>
    <source>
        <strain evidence="7 8">NCTC13028</strain>
    </source>
</reference>
<dbReference type="SUPFAM" id="SSF101116">
    <property type="entry name" value="Flagellar export chaperone FliS"/>
    <property type="match status" value="1"/>
</dbReference>
<dbReference type="PANTHER" id="PTHR34773">
    <property type="entry name" value="FLAGELLAR SECRETION CHAPERONE FLIS"/>
    <property type="match status" value="1"/>
</dbReference>
<keyword evidence="7" id="KW-0969">Cilium</keyword>
<comment type="subcellular location">
    <subcellularLocation>
        <location evidence="1 6">Cytoplasm</location>
        <location evidence="1 6">Cytosol</location>
    </subcellularLocation>
</comment>
<dbReference type="NCBIfam" id="TIGR00208">
    <property type="entry name" value="fliS"/>
    <property type="match status" value="1"/>
</dbReference>
<keyword evidence="5" id="KW-0143">Chaperone</keyword>
<evidence type="ECO:0000256" key="3">
    <source>
        <dbReference type="ARBA" id="ARBA00022490"/>
    </source>
</evidence>
<evidence type="ECO:0000256" key="6">
    <source>
        <dbReference type="PIRNR" id="PIRNR039090"/>
    </source>
</evidence>
<comment type="similarity">
    <text evidence="2 6">Belongs to the FliS family.</text>
</comment>
<accession>A0A2X2W4I7</accession>
<dbReference type="PIRSF" id="PIRSF039090">
    <property type="entry name" value="Flis"/>
    <property type="match status" value="1"/>
</dbReference>
<organism evidence="7 8">
    <name type="scientific">Clostridium cochlearium</name>
    <dbReference type="NCBI Taxonomy" id="1494"/>
    <lineage>
        <taxon>Bacteria</taxon>
        <taxon>Bacillati</taxon>
        <taxon>Bacillota</taxon>
        <taxon>Clostridia</taxon>
        <taxon>Eubacteriales</taxon>
        <taxon>Clostridiaceae</taxon>
        <taxon>Clostridium</taxon>
    </lineage>
</organism>
<evidence type="ECO:0000256" key="2">
    <source>
        <dbReference type="ARBA" id="ARBA00008787"/>
    </source>
</evidence>
<evidence type="ECO:0000256" key="1">
    <source>
        <dbReference type="ARBA" id="ARBA00004514"/>
    </source>
</evidence>
<dbReference type="InterPro" id="IPR036584">
    <property type="entry name" value="FliS_sf"/>
</dbReference>
<dbReference type="AlphaFoldDB" id="A0A2X2W4I7"/>
<dbReference type="InterPro" id="IPR003713">
    <property type="entry name" value="FliS"/>
</dbReference>
<dbReference type="CDD" id="cd16098">
    <property type="entry name" value="FliS"/>
    <property type="match status" value="1"/>
</dbReference>
<protein>
    <recommendedName>
        <fullName evidence="6">Flagellar secretion chaperone FliS</fullName>
    </recommendedName>
</protein>
<gene>
    <name evidence="7" type="primary">fliS</name>
    <name evidence="7" type="ORF">NCTC13028_02158</name>
</gene>
<dbReference type="GO" id="GO:0044780">
    <property type="term" value="P:bacterial-type flagellum assembly"/>
    <property type="evidence" value="ECO:0007669"/>
    <property type="project" value="InterPro"/>
</dbReference>
<dbReference type="EMBL" id="UAWC01000025">
    <property type="protein sequence ID" value="SQB35758.1"/>
    <property type="molecule type" value="Genomic_DNA"/>
</dbReference>
<evidence type="ECO:0000256" key="4">
    <source>
        <dbReference type="ARBA" id="ARBA00022795"/>
    </source>
</evidence>
<keyword evidence="7" id="KW-0966">Cell projection</keyword>
<dbReference type="Gene3D" id="1.20.120.340">
    <property type="entry name" value="Flagellar protein FliS"/>
    <property type="match status" value="1"/>
</dbReference>
<dbReference type="RefSeq" id="WP_111921745.1">
    <property type="nucleotide sequence ID" value="NZ_UAWC01000025.1"/>
</dbReference>
<evidence type="ECO:0000313" key="7">
    <source>
        <dbReference type="EMBL" id="SQB35758.1"/>
    </source>
</evidence>
<keyword evidence="4 6" id="KW-1005">Bacterial flagellum biogenesis</keyword>
<dbReference type="GO" id="GO:0005829">
    <property type="term" value="C:cytosol"/>
    <property type="evidence" value="ECO:0007669"/>
    <property type="project" value="UniProtKB-SubCell"/>
</dbReference>
<name>A0A2X2W4I7_CLOCO</name>
<dbReference type="Pfam" id="PF02561">
    <property type="entry name" value="FliS"/>
    <property type="match status" value="1"/>
</dbReference>
<sequence length="128" mass="14860">MYANNAYNAYKTNSVNYASKEQLLLMVVDGAVKFSKIAKQGIEENDIKKAHENIIKTQNIFYELMATLDVEKGGEWAENLMKIYDFIIQRLLEANIKKDVKIMDEIIPIIEDIRDTWHEAYKISKNAK</sequence>
<dbReference type="GO" id="GO:0071973">
    <property type="term" value="P:bacterial-type flagellum-dependent cell motility"/>
    <property type="evidence" value="ECO:0007669"/>
    <property type="project" value="TreeGrafter"/>
</dbReference>
<proteinExistence type="inferred from homology"/>
<evidence type="ECO:0000256" key="5">
    <source>
        <dbReference type="ARBA" id="ARBA00023186"/>
    </source>
</evidence>
<keyword evidence="3 6" id="KW-0963">Cytoplasm</keyword>
<dbReference type="Proteomes" id="UP000250223">
    <property type="component" value="Unassembled WGS sequence"/>
</dbReference>
<evidence type="ECO:0000313" key="8">
    <source>
        <dbReference type="Proteomes" id="UP000250223"/>
    </source>
</evidence>
<dbReference type="PANTHER" id="PTHR34773:SF1">
    <property type="entry name" value="FLAGELLAR SECRETION CHAPERONE FLIS"/>
    <property type="match status" value="1"/>
</dbReference>
<keyword evidence="7" id="KW-0282">Flagellum</keyword>